<evidence type="ECO:0000256" key="2">
    <source>
        <dbReference type="ARBA" id="ARBA00023315"/>
    </source>
</evidence>
<feature type="domain" description="N-acetyltransferase" evidence="3">
    <location>
        <begin position="23"/>
        <end position="173"/>
    </location>
</feature>
<accession>A0A6J4HD82</accession>
<dbReference type="GO" id="GO:0016747">
    <property type="term" value="F:acyltransferase activity, transferring groups other than amino-acyl groups"/>
    <property type="evidence" value="ECO:0007669"/>
    <property type="project" value="InterPro"/>
</dbReference>
<dbReference type="AlphaFoldDB" id="A0A6J4HD82"/>
<gene>
    <name evidence="4" type="ORF">AVDCRST_MAG57-586</name>
</gene>
<keyword evidence="2" id="KW-0012">Acyltransferase</keyword>
<dbReference type="CDD" id="cd04301">
    <property type="entry name" value="NAT_SF"/>
    <property type="match status" value="1"/>
</dbReference>
<dbReference type="InterPro" id="IPR050832">
    <property type="entry name" value="Bact_Acetyltransf"/>
</dbReference>
<dbReference type="SUPFAM" id="SSF55729">
    <property type="entry name" value="Acyl-CoA N-acyltransferases (Nat)"/>
    <property type="match status" value="1"/>
</dbReference>
<dbReference type="InterPro" id="IPR000182">
    <property type="entry name" value="GNAT_dom"/>
</dbReference>
<name>A0A6J4HD82_9ACTN</name>
<dbReference type="Gene3D" id="3.40.630.30">
    <property type="match status" value="1"/>
</dbReference>
<protein>
    <recommendedName>
        <fullName evidence="3">N-acetyltransferase domain-containing protein</fullName>
    </recommendedName>
</protein>
<evidence type="ECO:0000259" key="3">
    <source>
        <dbReference type="PROSITE" id="PS51186"/>
    </source>
</evidence>
<dbReference type="InterPro" id="IPR016181">
    <property type="entry name" value="Acyl_CoA_acyltransferase"/>
</dbReference>
<sequence length="173" mass="18162">MTGPTAGAAEPVLATLSVGGSDVELRRATTDDLPAVVALLADDVLGATRETADRSGEVLEPYRRAFDLIDADPAHLLVVADAGAELAGMLQFSVLPGLAHRGALRGQIESVHVRQDLRGRGLGAALIGWAVAEAGRRGCGLVQLTSDKARTDAHRFYGRLGFVASHEGFKLRL</sequence>
<dbReference type="PROSITE" id="PS51186">
    <property type="entry name" value="GNAT"/>
    <property type="match status" value="1"/>
</dbReference>
<dbReference type="Pfam" id="PF00583">
    <property type="entry name" value="Acetyltransf_1"/>
    <property type="match status" value="1"/>
</dbReference>
<organism evidence="4">
    <name type="scientific">uncultured Blastococcus sp</name>
    <dbReference type="NCBI Taxonomy" id="217144"/>
    <lineage>
        <taxon>Bacteria</taxon>
        <taxon>Bacillati</taxon>
        <taxon>Actinomycetota</taxon>
        <taxon>Actinomycetes</taxon>
        <taxon>Geodermatophilales</taxon>
        <taxon>Geodermatophilaceae</taxon>
        <taxon>Blastococcus</taxon>
        <taxon>environmental samples</taxon>
    </lineage>
</organism>
<dbReference type="PANTHER" id="PTHR43877">
    <property type="entry name" value="AMINOALKYLPHOSPHONATE N-ACETYLTRANSFERASE-RELATED-RELATED"/>
    <property type="match status" value="1"/>
</dbReference>
<reference evidence="4" key="1">
    <citation type="submission" date="2020-02" db="EMBL/GenBank/DDBJ databases">
        <authorList>
            <person name="Meier V. D."/>
        </authorList>
    </citation>
    <scope>NUCLEOTIDE SEQUENCE</scope>
    <source>
        <strain evidence="4">AVDCRST_MAG57</strain>
    </source>
</reference>
<evidence type="ECO:0000313" key="4">
    <source>
        <dbReference type="EMBL" id="CAA9221196.1"/>
    </source>
</evidence>
<keyword evidence="1" id="KW-0808">Transferase</keyword>
<evidence type="ECO:0000256" key="1">
    <source>
        <dbReference type="ARBA" id="ARBA00022679"/>
    </source>
</evidence>
<proteinExistence type="predicted"/>
<dbReference type="EMBL" id="CADCTI010000055">
    <property type="protein sequence ID" value="CAA9221196.1"/>
    <property type="molecule type" value="Genomic_DNA"/>
</dbReference>